<gene>
    <name evidence="2" type="ORF">ABB37_03814</name>
</gene>
<organism evidence="2 3">
    <name type="scientific">Leptomonas pyrrhocoris</name>
    <name type="common">Firebug parasite</name>
    <dbReference type="NCBI Taxonomy" id="157538"/>
    <lineage>
        <taxon>Eukaryota</taxon>
        <taxon>Discoba</taxon>
        <taxon>Euglenozoa</taxon>
        <taxon>Kinetoplastea</taxon>
        <taxon>Metakinetoplastina</taxon>
        <taxon>Trypanosomatida</taxon>
        <taxon>Trypanosomatidae</taxon>
        <taxon>Leishmaniinae</taxon>
        <taxon>Leptomonas</taxon>
    </lineage>
</organism>
<feature type="compositionally biased region" description="Acidic residues" evidence="1">
    <location>
        <begin position="316"/>
        <end position="329"/>
    </location>
</feature>
<dbReference type="RefSeq" id="XP_015659887.1">
    <property type="nucleotide sequence ID" value="XM_015801267.1"/>
</dbReference>
<evidence type="ECO:0000313" key="2">
    <source>
        <dbReference type="EMBL" id="KPA81448.1"/>
    </source>
</evidence>
<dbReference type="Proteomes" id="UP000037923">
    <property type="component" value="Unassembled WGS sequence"/>
</dbReference>
<dbReference type="OrthoDB" id="273516at2759"/>
<feature type="region of interest" description="Disordered" evidence="1">
    <location>
        <begin position="315"/>
        <end position="354"/>
    </location>
</feature>
<feature type="compositionally biased region" description="Basic residues" evidence="1">
    <location>
        <begin position="1"/>
        <end position="11"/>
    </location>
</feature>
<dbReference type="OMA" id="QYGLLCA"/>
<dbReference type="GeneID" id="26904105"/>
<evidence type="ECO:0000256" key="1">
    <source>
        <dbReference type="SAM" id="MobiDB-lite"/>
    </source>
</evidence>
<evidence type="ECO:0000313" key="3">
    <source>
        <dbReference type="Proteomes" id="UP000037923"/>
    </source>
</evidence>
<dbReference type="AlphaFoldDB" id="A0A0N0DW81"/>
<comment type="caution">
    <text evidence="2">The sequence shown here is derived from an EMBL/GenBank/DDBJ whole genome shotgun (WGS) entry which is preliminary data.</text>
</comment>
<name>A0A0N0DW81_LEPPY</name>
<protein>
    <submittedName>
        <fullName evidence="2">Uncharacterized protein</fullName>
    </submittedName>
</protein>
<accession>A0A0N0DW81</accession>
<reference evidence="2 3" key="1">
    <citation type="submission" date="2015-07" db="EMBL/GenBank/DDBJ databases">
        <title>High-quality genome of monoxenous trypanosomatid Leptomonas pyrrhocoris.</title>
        <authorList>
            <person name="Flegontov P."/>
            <person name="Butenko A."/>
            <person name="Firsov S."/>
            <person name="Vlcek C."/>
            <person name="Logacheva M.D."/>
            <person name="Field M."/>
            <person name="Filatov D."/>
            <person name="Flegontova O."/>
            <person name="Gerasimov E."/>
            <person name="Jackson A.P."/>
            <person name="Kelly S."/>
            <person name="Opperdoes F."/>
            <person name="O'Reilly A."/>
            <person name="Votypka J."/>
            <person name="Yurchenko V."/>
            <person name="Lukes J."/>
        </authorList>
    </citation>
    <scope>NUCLEOTIDE SEQUENCE [LARGE SCALE GENOMIC DNA]</scope>
    <source>
        <strain evidence="2">H10</strain>
    </source>
</reference>
<feature type="compositionally biased region" description="Acidic residues" evidence="1">
    <location>
        <begin position="826"/>
        <end position="843"/>
    </location>
</feature>
<proteinExistence type="predicted"/>
<feature type="compositionally biased region" description="Low complexity" evidence="1">
    <location>
        <begin position="18"/>
        <end position="39"/>
    </location>
</feature>
<feature type="region of interest" description="Disordered" evidence="1">
    <location>
        <begin position="1"/>
        <end position="40"/>
    </location>
</feature>
<keyword evidence="3" id="KW-1185">Reference proteome</keyword>
<dbReference type="VEuPathDB" id="TriTrypDB:LpyrH10_06_1840"/>
<sequence length="1068" mass="113822">MSFRVLPKRLSRPAAHVGSATSTLSSSTSSSSGTAPSPLLQFPAFHPAPFQHDKFLSIKTRSLETYTKLRSDVLQRSAELRTQLQRNQERAKRRSGAAADETATTTSLHIEAAHTSSSLSAASVEVPPLPLTPPQAEELLLLSKKVESLTEFQGLVLSDELAWRMFHLCVECGAPRQAIDNWLRKHLLAEHRGPPYPLFLLKDLATVLRTSVLSRLPESGASLSCSSSLLLSDEADGRGGLVGLEDGLVAAQRFLQLYRVHRVHDDAEGAALDDNHSRPGELYAAHLIHDYVWPVWRSLEAMQLTLETLKGQKELADEDQCVENEEESNEIGVDRNAAEGEGGSESGSESVTHSFRRSAATAGITCWCPDVAEQAKAVRSTLMSVSPLYSFHQTALKSAASLATHAKAGGKGEEAASAKSMSSRAHTLLAYSPPSFDTEVEAVVAPLRALLDVWLAVAQCASEAKDTRLLHEVQHTLCVGFLCCSAPDVHKTDAAVQQTVLACSLNEAAWCRYGAILSSAFSSGASRLAGEAEAHARAVVHSFLADTLSVVQYGLLCVEQEQALWQLHDTSALICGGAAMLKRLRGADPSSNFAADSVDVDSASRRLQALAVAQHQTAEEEERNLLCDALPRALRGTVHSRSERVADKAMRKSVHAFLSQTLEASSAAANGEDAAPLMASNTALSYADAGMYVGVAMGDATLLQQAAAAAAMSESDAAVMRLLSQLLLRYRRAVVRLRSADDDAPETAEAADAAISDASGEVWTRIAALREGNSIADSDAGEGTSSAAQQLDGCLQAILLETARRQVECAAAYVRAVHPHGRDPDESPNSDEEGGENAEESPGEDGAAQRAFHSAETEEARLEAVAQAWTHLHEVSTRNVVEALEQVAMLLSKARCCLSPSALSSLSVLGRLGIYLEQEMRTPTSSTPSSVPSCSLTSSLDSIIARLTGDSCALLQHALSSPSPLCTPSIPAASGPTTAMVGTWVQWVLIALMNRGDWSGVLAVLKSLDGLVEEPRSSGTVNSNASASLLCSTTVDPAVFATLYNRAQEDGAARVCAFLRPRRESLFF</sequence>
<feature type="region of interest" description="Disordered" evidence="1">
    <location>
        <begin position="818"/>
        <end position="857"/>
    </location>
</feature>
<feature type="region of interest" description="Disordered" evidence="1">
    <location>
        <begin position="84"/>
        <end position="104"/>
    </location>
</feature>
<dbReference type="EMBL" id="LGTL01000006">
    <property type="protein sequence ID" value="KPA81448.1"/>
    <property type="molecule type" value="Genomic_DNA"/>
</dbReference>